<evidence type="ECO:0000313" key="2">
    <source>
        <dbReference type="Proteomes" id="UP000823405"/>
    </source>
</evidence>
<protein>
    <submittedName>
        <fullName evidence="1">Uncharacterized protein</fullName>
    </submittedName>
</protein>
<organism evidence="1 2">
    <name type="scientific">Linnemannia gamsii</name>
    <dbReference type="NCBI Taxonomy" id="64522"/>
    <lineage>
        <taxon>Eukaryota</taxon>
        <taxon>Fungi</taxon>
        <taxon>Fungi incertae sedis</taxon>
        <taxon>Mucoromycota</taxon>
        <taxon>Mortierellomycotina</taxon>
        <taxon>Mortierellomycetes</taxon>
        <taxon>Mortierellales</taxon>
        <taxon>Mortierellaceae</taxon>
        <taxon>Linnemannia</taxon>
    </lineage>
</organism>
<accession>A0A9P6UR05</accession>
<dbReference type="OrthoDB" id="2402888at2759"/>
<comment type="caution">
    <text evidence="1">The sequence shown here is derived from an EMBL/GenBank/DDBJ whole genome shotgun (WGS) entry which is preliminary data.</text>
</comment>
<gene>
    <name evidence="1" type="ORF">BGZ97_006012</name>
</gene>
<name>A0A9P6UR05_9FUNG</name>
<sequence>MIHVTGMNGTNGNVQDERVKRKWHQLEALSAYTEERKLAATVSPSLIDERWPNLKGIMERISGGSSSCSYEDVVTSLKKEDNGDELVEYIRGHAMKSLGLSMSEKGLRSLRGLSFKEHLTGTKERKNHGRDLLLETEEQASMADGVALFGDHQIYLAEASLVYEPKLDKQMKDKVSLDVCGYLECHVFQLGLE</sequence>
<proteinExistence type="predicted"/>
<keyword evidence="2" id="KW-1185">Reference proteome</keyword>
<dbReference type="Proteomes" id="UP000823405">
    <property type="component" value="Unassembled WGS sequence"/>
</dbReference>
<evidence type="ECO:0000313" key="1">
    <source>
        <dbReference type="EMBL" id="KAG0317026.1"/>
    </source>
</evidence>
<dbReference type="AlphaFoldDB" id="A0A9P6UR05"/>
<dbReference type="EMBL" id="JAAAIN010000268">
    <property type="protein sequence ID" value="KAG0317026.1"/>
    <property type="molecule type" value="Genomic_DNA"/>
</dbReference>
<reference evidence="1" key="1">
    <citation type="journal article" date="2020" name="Fungal Divers.">
        <title>Resolving the Mortierellaceae phylogeny through synthesis of multi-gene phylogenetics and phylogenomics.</title>
        <authorList>
            <person name="Vandepol N."/>
            <person name="Liber J."/>
            <person name="Desiro A."/>
            <person name="Na H."/>
            <person name="Kennedy M."/>
            <person name="Barry K."/>
            <person name="Grigoriev I.V."/>
            <person name="Miller A.N."/>
            <person name="O'Donnell K."/>
            <person name="Stajich J.E."/>
            <person name="Bonito G."/>
        </authorList>
    </citation>
    <scope>NUCLEOTIDE SEQUENCE</scope>
    <source>
        <strain evidence="1">NVP60</strain>
    </source>
</reference>